<feature type="domain" description="Tyr recombinase" evidence="5">
    <location>
        <begin position="136"/>
        <end position="334"/>
    </location>
</feature>
<keyword evidence="2 4" id="KW-0238">DNA-binding</keyword>
<proteinExistence type="predicted"/>
<organism evidence="7 8">
    <name type="scientific">Muricoccus vinaceus</name>
    <dbReference type="NCBI Taxonomy" id="424704"/>
    <lineage>
        <taxon>Bacteria</taxon>
        <taxon>Pseudomonadati</taxon>
        <taxon>Pseudomonadota</taxon>
        <taxon>Alphaproteobacteria</taxon>
        <taxon>Acetobacterales</taxon>
        <taxon>Roseomonadaceae</taxon>
        <taxon>Muricoccus</taxon>
    </lineage>
</organism>
<dbReference type="InterPro" id="IPR011010">
    <property type="entry name" value="DNA_brk_join_enz"/>
</dbReference>
<dbReference type="PROSITE" id="PS51898">
    <property type="entry name" value="TYR_RECOMBINASE"/>
    <property type="match status" value="1"/>
</dbReference>
<dbReference type="CDD" id="cd00799">
    <property type="entry name" value="INT_Cre_C"/>
    <property type="match status" value="1"/>
</dbReference>
<dbReference type="SUPFAM" id="SSF56349">
    <property type="entry name" value="DNA breaking-rejoining enzymes"/>
    <property type="match status" value="1"/>
</dbReference>
<dbReference type="InterPro" id="IPR013762">
    <property type="entry name" value="Integrase-like_cat_sf"/>
</dbReference>
<keyword evidence="1" id="KW-0229">DNA integration</keyword>
<evidence type="ECO:0000256" key="3">
    <source>
        <dbReference type="ARBA" id="ARBA00023172"/>
    </source>
</evidence>
<evidence type="ECO:0000313" key="8">
    <source>
        <dbReference type="Proteomes" id="UP001589789"/>
    </source>
</evidence>
<evidence type="ECO:0000256" key="2">
    <source>
        <dbReference type="ARBA" id="ARBA00023125"/>
    </source>
</evidence>
<evidence type="ECO:0000313" key="7">
    <source>
        <dbReference type="EMBL" id="MFC0388168.1"/>
    </source>
</evidence>
<dbReference type="InterPro" id="IPR052925">
    <property type="entry name" value="Phage_Integrase-like_Recomb"/>
</dbReference>
<keyword evidence="8" id="KW-1185">Reference proteome</keyword>
<dbReference type="SUPFAM" id="SSF47823">
    <property type="entry name" value="lambda integrase-like, N-terminal domain"/>
    <property type="match status" value="1"/>
</dbReference>
<dbReference type="RefSeq" id="WP_377054321.1">
    <property type="nucleotide sequence ID" value="NZ_JBHLVZ010000081.1"/>
</dbReference>
<dbReference type="Proteomes" id="UP001589789">
    <property type="component" value="Unassembled WGS sequence"/>
</dbReference>
<dbReference type="Gene3D" id="1.10.443.10">
    <property type="entry name" value="Intergrase catalytic core"/>
    <property type="match status" value="1"/>
</dbReference>
<dbReference type="PANTHER" id="PTHR34605:SF4">
    <property type="entry name" value="DNA ADENINE METHYLTRANSFERASE"/>
    <property type="match status" value="1"/>
</dbReference>
<dbReference type="InterPro" id="IPR002104">
    <property type="entry name" value="Integrase_catalytic"/>
</dbReference>
<dbReference type="InterPro" id="IPR010998">
    <property type="entry name" value="Integrase_recombinase_N"/>
</dbReference>
<dbReference type="PROSITE" id="PS51900">
    <property type="entry name" value="CB"/>
    <property type="match status" value="1"/>
</dbReference>
<reference evidence="7 8" key="1">
    <citation type="submission" date="2024-09" db="EMBL/GenBank/DDBJ databases">
        <authorList>
            <person name="Sun Q."/>
            <person name="Mori K."/>
        </authorList>
    </citation>
    <scope>NUCLEOTIDE SEQUENCE [LARGE SCALE GENOMIC DNA]</scope>
    <source>
        <strain evidence="7 8">CCM 7468</strain>
    </source>
</reference>
<evidence type="ECO:0000259" key="6">
    <source>
        <dbReference type="PROSITE" id="PS51900"/>
    </source>
</evidence>
<name>A0ABV6J009_9PROT</name>
<keyword evidence="3" id="KW-0233">DNA recombination</keyword>
<evidence type="ECO:0000256" key="4">
    <source>
        <dbReference type="PROSITE-ProRule" id="PRU01248"/>
    </source>
</evidence>
<comment type="caution">
    <text evidence="7">The sequence shown here is derived from an EMBL/GenBank/DDBJ whole genome shotgun (WGS) entry which is preliminary data.</text>
</comment>
<gene>
    <name evidence="7" type="ORF">ACFFIC_21900</name>
</gene>
<sequence>MSALPAPVPPNDGAAGDVAAQWVAEPTEQGLAALLATEEYLKLSFAPATQRAYSTDWKDFMAFCAAMGFVSMPATPKTVGAYLVHLSRTRSPATVRRRLAAIRLAHRLARVAVPTDDPEVQTTLRGAHRRHGRPTQQAAAIRLTDLRRLLATCEDSTVGQRDRALLLLGFAGALRRSEIVALDVTDVVHKPDGLRLRIRRSKTDQEAEGAEVGIPRGKHPATCPIRALEAWLATLKHRTGPLFRAVHQSGAIGRDRLNAASVRFVLLSRAGKAGLPVEGASRLTAHGLRAGFITEAYDRGLRDRDIMGHSRHRDVKTMHGYVRLARLLTDSPAGQVGL</sequence>
<evidence type="ECO:0000256" key="1">
    <source>
        <dbReference type="ARBA" id="ARBA00022908"/>
    </source>
</evidence>
<protein>
    <submittedName>
        <fullName evidence="7">Site-specific integrase</fullName>
    </submittedName>
</protein>
<dbReference type="PANTHER" id="PTHR34605">
    <property type="entry name" value="PHAGE_INTEGRASE DOMAIN-CONTAINING PROTEIN"/>
    <property type="match status" value="1"/>
</dbReference>
<dbReference type="Gene3D" id="1.10.150.130">
    <property type="match status" value="1"/>
</dbReference>
<dbReference type="InterPro" id="IPR044068">
    <property type="entry name" value="CB"/>
</dbReference>
<accession>A0ABV6J009</accession>
<dbReference type="Pfam" id="PF00589">
    <property type="entry name" value="Phage_integrase"/>
    <property type="match status" value="1"/>
</dbReference>
<feature type="domain" description="Core-binding (CB)" evidence="6">
    <location>
        <begin position="31"/>
        <end position="110"/>
    </location>
</feature>
<evidence type="ECO:0000259" key="5">
    <source>
        <dbReference type="PROSITE" id="PS51898"/>
    </source>
</evidence>
<dbReference type="EMBL" id="JBHLVZ010000081">
    <property type="protein sequence ID" value="MFC0388168.1"/>
    <property type="molecule type" value="Genomic_DNA"/>
</dbReference>